<reference evidence="1 2" key="1">
    <citation type="submission" date="2017-01" db="EMBL/GenBank/DDBJ databases">
        <authorList>
            <person name="Mah S.A."/>
            <person name="Swanson W.J."/>
            <person name="Moy G.W."/>
            <person name="Vacquier V.D."/>
        </authorList>
    </citation>
    <scope>NUCLEOTIDE SEQUENCE [LARGE SCALE GENOMIC DNA]</scope>
    <source>
        <strain evidence="1 2">ATCC 29606</strain>
    </source>
</reference>
<evidence type="ECO:0000313" key="1">
    <source>
        <dbReference type="EMBL" id="SIR39620.1"/>
    </source>
</evidence>
<protein>
    <submittedName>
        <fullName evidence="1">Uncharacterized protein</fullName>
    </submittedName>
</protein>
<evidence type="ECO:0000313" key="2">
    <source>
        <dbReference type="Proteomes" id="UP000186079"/>
    </source>
</evidence>
<sequence>MRTRAMCMAPIAATIIDERSGCDSPCQLHKPLQFAVRAYIMPPFAVSPVVAGRSPFFPRMNL</sequence>
<proteinExistence type="predicted"/>
<dbReference type="Proteomes" id="UP000186079">
    <property type="component" value="Unassembled WGS sequence"/>
</dbReference>
<organism evidence="1 2">
    <name type="scientific">Pseudomonas flexibilis</name>
    <dbReference type="NCBI Taxonomy" id="706570"/>
    <lineage>
        <taxon>Bacteria</taxon>
        <taxon>Pseudomonadati</taxon>
        <taxon>Pseudomonadota</taxon>
        <taxon>Gammaproteobacteria</taxon>
        <taxon>Pseudomonadales</taxon>
        <taxon>Pseudomonadaceae</taxon>
        <taxon>Pseudomonas</taxon>
    </lineage>
</organism>
<dbReference type="AlphaFoldDB" id="A0A1N7AKF7"/>
<accession>A0A1N7AKF7</accession>
<gene>
    <name evidence="1" type="ORF">SAMN05421672_1228</name>
</gene>
<name>A0A1N7AKF7_9PSED</name>
<dbReference type="EMBL" id="FTMC01000022">
    <property type="protein sequence ID" value="SIR39620.1"/>
    <property type="molecule type" value="Genomic_DNA"/>
</dbReference>